<dbReference type="HOGENOM" id="CLU_314498_0_0_1"/>
<name>W6MVX5_9ASCO</name>
<dbReference type="AlphaFoldDB" id="W6MVX5"/>
<organism evidence="2 3">
    <name type="scientific">Kuraishia capsulata CBS 1993</name>
    <dbReference type="NCBI Taxonomy" id="1382522"/>
    <lineage>
        <taxon>Eukaryota</taxon>
        <taxon>Fungi</taxon>
        <taxon>Dikarya</taxon>
        <taxon>Ascomycota</taxon>
        <taxon>Saccharomycotina</taxon>
        <taxon>Pichiomycetes</taxon>
        <taxon>Pichiales</taxon>
        <taxon>Pichiaceae</taxon>
        <taxon>Kuraishia</taxon>
    </lineage>
</organism>
<evidence type="ECO:0000256" key="1">
    <source>
        <dbReference type="SAM" id="MobiDB-lite"/>
    </source>
</evidence>
<keyword evidence="3" id="KW-1185">Reference proteome</keyword>
<gene>
    <name evidence="2" type="ORF">KUCA_T00002608001</name>
</gene>
<sequence length="930" mass="106932">MLRQFIRREVWSVRPTRPRPRPWPCTEALLTRQFRSKGHIPRPSLAKELIDSALNSIEQLVYRELDPERYDSERIAMSEISTEKRQIQELSLERWTQTEKLNIQLPEHRLELLRTDLLYPFSEDSDNPLLHLERLLGQNLDTRLSPLHYLKLYLQIDAKSTISYPTLCALVRILVSHSWYANASAVIEESRLNVMALFDLMEEHVVPVLKTNHAGLGTWDFLRAYLRTSSNLPLIKQMIQEFLLTASADPQSIADTVRALQFTNLLESKYLGEPWKDKGSKIEEKNLSWEMLQTDMLGHVKRYLGSQNMPPPVLAYMFLVRFKHFSAPPAKTVARALATEFKRGHDFLHLPGLMGKAISIFGEESASALRNDNFANVLCERVEKNNVTIGLDDMIAFLKLDMSSSIKAGYIKRFWNLYCVGCENNPQREVLHATLSHLQTLPHSKETFSAIFSEFWQKCDPKMVAEWMEFEFSKFQQKNPSHSKLCRLSTIWRSVQNPEMLSQSLAEFQRLLLASPKGLSFPHVCTLLDSLTQHEDVSTLSEPFSQALVEDSFSKAHTNQQNISKHQYLSGFETLLKNKNIGMVTRGMVSMKALRWALTISKSLPGDSRWIRSRVGQITAEYFIDATVSEKSLKPEFSRTFIEKINFALDQENHDLEFGQPRKLVTIDHLTSIAHGLSWYTPEAYNSLLKAWLKEWCKRYGADIKNEHYTMATAIKYLTRLRLRMPSSSDKALSVSALIDKTYGYVSNIAIEEAWLVPGTVTAVQLHKINYQLTITARAFLIKRLSRVEPLTANQFIKAYSLKTDVPKPLLRAFITGILESDSEVGVSVKARIFNHISSRIRARATGYTGKQTAIALVNAVITDAIKRDKGSSDRLMWALEICRSEKVNEEQFAKWFTILEELRRQRKGFWSQTQPSRHEQRTEPIYEHT</sequence>
<reference evidence="2" key="1">
    <citation type="submission" date="2013-12" db="EMBL/GenBank/DDBJ databases">
        <authorList>
            <person name="Genoscope - CEA"/>
        </authorList>
    </citation>
    <scope>NUCLEOTIDE SEQUENCE</scope>
    <source>
        <strain evidence="2">CBS 1993</strain>
    </source>
</reference>
<dbReference type="GeneID" id="34520024"/>
<feature type="compositionally biased region" description="Basic and acidic residues" evidence="1">
    <location>
        <begin position="917"/>
        <end position="930"/>
    </location>
</feature>
<reference evidence="2" key="2">
    <citation type="submission" date="2014-02" db="EMBL/GenBank/DDBJ databases">
        <title>Complete DNA sequence of /Kuraishia capsulata/ illustrates novel genomic features among budding yeasts (/Saccharomycotina/).</title>
        <authorList>
            <person name="Morales L."/>
            <person name="Noel B."/>
            <person name="Porcel B."/>
            <person name="Marcet-Houben M."/>
            <person name="Hullo M-F."/>
            <person name="Sacerdot C."/>
            <person name="Tekaia F."/>
            <person name="Leh-Louis V."/>
            <person name="Despons L."/>
            <person name="Khanna V."/>
            <person name="Aury J-M."/>
            <person name="Barbe V."/>
            <person name="Couloux A."/>
            <person name="Labadie K."/>
            <person name="Pelletier E."/>
            <person name="Souciet J-L."/>
            <person name="Boekhout T."/>
            <person name="Gabaldon T."/>
            <person name="Wincker P."/>
            <person name="Dujon B."/>
        </authorList>
    </citation>
    <scope>NUCLEOTIDE SEQUENCE</scope>
    <source>
        <strain evidence="2">CBS 1993</strain>
    </source>
</reference>
<dbReference type="EMBL" id="HG793127">
    <property type="protein sequence ID" value="CDK26635.1"/>
    <property type="molecule type" value="Genomic_DNA"/>
</dbReference>
<proteinExistence type="predicted"/>
<dbReference type="Proteomes" id="UP000019384">
    <property type="component" value="Unassembled WGS sequence"/>
</dbReference>
<dbReference type="OrthoDB" id="10300647at2759"/>
<accession>W6MVX5</accession>
<dbReference type="RefSeq" id="XP_022458636.1">
    <property type="nucleotide sequence ID" value="XM_022602875.1"/>
</dbReference>
<evidence type="ECO:0000313" key="2">
    <source>
        <dbReference type="EMBL" id="CDK26635.1"/>
    </source>
</evidence>
<evidence type="ECO:0000313" key="3">
    <source>
        <dbReference type="Proteomes" id="UP000019384"/>
    </source>
</evidence>
<feature type="region of interest" description="Disordered" evidence="1">
    <location>
        <begin position="911"/>
        <end position="930"/>
    </location>
</feature>
<protein>
    <submittedName>
        <fullName evidence="2">Uncharacterized protein</fullName>
    </submittedName>
</protein>